<proteinExistence type="predicted"/>
<name>A0A504WXM2_LEIDO</name>
<dbReference type="InterPro" id="IPR012677">
    <property type="entry name" value="Nucleotide-bd_a/b_plait_sf"/>
</dbReference>
<dbReference type="Proteomes" id="UP000318821">
    <property type="component" value="Unassembled WGS sequence"/>
</dbReference>
<evidence type="ECO:0000313" key="3">
    <source>
        <dbReference type="EMBL" id="TPP40613.1"/>
    </source>
</evidence>
<dbReference type="VEuPathDB" id="TriTrypDB:LdCL_280006500"/>
<keyword evidence="1" id="KW-0175">Coiled coil</keyword>
<dbReference type="VEuPathDB" id="TriTrypDB:LdBPK_280160.1"/>
<dbReference type="Gene3D" id="3.30.70.330">
    <property type="match status" value="1"/>
</dbReference>
<dbReference type="AlphaFoldDB" id="A0A504WXM2"/>
<dbReference type="GO" id="GO:0003676">
    <property type="term" value="F:nucleic acid binding"/>
    <property type="evidence" value="ECO:0007669"/>
    <property type="project" value="InterPro"/>
</dbReference>
<dbReference type="EMBL" id="RHLD01000012">
    <property type="protein sequence ID" value="TPP40613.1"/>
    <property type="molecule type" value="Genomic_DNA"/>
</dbReference>
<dbReference type="VEuPathDB" id="TriTrypDB:LDHU3_28.0200"/>
<evidence type="ECO:0000313" key="4">
    <source>
        <dbReference type="Proteomes" id="UP000318821"/>
    </source>
</evidence>
<feature type="region of interest" description="Disordered" evidence="2">
    <location>
        <begin position="59"/>
        <end position="118"/>
    </location>
</feature>
<feature type="region of interest" description="Disordered" evidence="2">
    <location>
        <begin position="1"/>
        <end position="29"/>
    </location>
</feature>
<organism evidence="3 4">
    <name type="scientific">Leishmania donovani</name>
    <dbReference type="NCBI Taxonomy" id="5661"/>
    <lineage>
        <taxon>Eukaryota</taxon>
        <taxon>Discoba</taxon>
        <taxon>Euglenozoa</taxon>
        <taxon>Kinetoplastea</taxon>
        <taxon>Metakinetoplastina</taxon>
        <taxon>Trypanosomatida</taxon>
        <taxon>Trypanosomatidae</taxon>
        <taxon>Leishmaniinae</taxon>
        <taxon>Leishmania</taxon>
    </lineage>
</organism>
<protein>
    <recommendedName>
        <fullName evidence="5">RNA binding protein</fullName>
    </recommendedName>
</protein>
<evidence type="ECO:0008006" key="5">
    <source>
        <dbReference type="Google" id="ProtNLM"/>
    </source>
</evidence>
<feature type="compositionally biased region" description="Low complexity" evidence="2">
    <location>
        <begin position="80"/>
        <end position="89"/>
    </location>
</feature>
<gene>
    <name evidence="3" type="ORF">CGC20_13990</name>
</gene>
<dbReference type="SUPFAM" id="SSF54928">
    <property type="entry name" value="RNA-binding domain, RBD"/>
    <property type="match status" value="1"/>
</dbReference>
<evidence type="ECO:0000256" key="1">
    <source>
        <dbReference type="SAM" id="Coils"/>
    </source>
</evidence>
<evidence type="ECO:0000256" key="2">
    <source>
        <dbReference type="SAM" id="MobiDB-lite"/>
    </source>
</evidence>
<feature type="compositionally biased region" description="Basic residues" evidence="2">
    <location>
        <begin position="1"/>
        <end position="19"/>
    </location>
</feature>
<dbReference type="InterPro" id="IPR035979">
    <property type="entry name" value="RBD_domain_sf"/>
</dbReference>
<sequence length="302" mass="33414">MPSRAVVRKKHRRDAKRRKAQDAGGSPSQCFASAILGADESAVHPSSSRVRLLLPMALTEPQVSRKRAPEVPTTDPPSSPSSTSAAPASLAHPLKRRRAEVSPLEPMPGGLTRKERRRWETSRRLELQMSRLNSNATAAKEMVEEAAAQRRGTASDTVDGDAVAVPEPKLRHDPKFKHGTFWRDRKEKRARTLFLGGIPSAFSVKQVKDFISTVVDLDPDATEYADQVGQNTEVVEEVDMLPVKHHSRVKHMYVTMASVPLAGCAAAMLNGYKVEGRELRCNFAADKAQREEAIRRRNAAQR</sequence>
<feature type="coiled-coil region" evidence="1">
    <location>
        <begin position="122"/>
        <end position="149"/>
    </location>
</feature>
<reference evidence="4" key="1">
    <citation type="submission" date="2019-02" db="EMBL/GenBank/DDBJ databases">
        <title>FDA dAtabase for Regulatory Grade micrObial Sequences (FDA-ARGOS): Supporting development and validation of Infectious Disease Dx tests.</title>
        <authorList>
            <person name="Duncan R."/>
            <person name="Fisher C."/>
            <person name="Tallon L."/>
            <person name="Sadzewicz L."/>
            <person name="Sengamalay N."/>
            <person name="Ott S."/>
            <person name="Godinez A."/>
            <person name="Nagaraj S."/>
            <person name="Vavikolanu K."/>
            <person name="Vyas G."/>
            <person name="Nadendla S."/>
            <person name="Aluvathingal J."/>
            <person name="Sichtig H."/>
        </authorList>
    </citation>
    <scope>NUCLEOTIDE SEQUENCE [LARGE SCALE GENOMIC DNA]</scope>
    <source>
        <strain evidence="4">FDAARGOS_360</strain>
    </source>
</reference>
<accession>A0A504WXM2</accession>
<comment type="caution">
    <text evidence="3">The sequence shown here is derived from an EMBL/GenBank/DDBJ whole genome shotgun (WGS) entry which is preliminary data.</text>
</comment>